<name>A0A165ZWZ0_9AGAM</name>
<evidence type="ECO:0000259" key="3">
    <source>
        <dbReference type="PROSITE" id="PS51186"/>
    </source>
</evidence>
<dbReference type="InterPro" id="IPR000182">
    <property type="entry name" value="GNAT_dom"/>
</dbReference>
<reference evidence="4 5" key="1">
    <citation type="journal article" date="2016" name="Mol. Biol. Evol.">
        <title>Comparative Genomics of Early-Diverging Mushroom-Forming Fungi Provides Insights into the Origins of Lignocellulose Decay Capabilities.</title>
        <authorList>
            <person name="Nagy L.G."/>
            <person name="Riley R."/>
            <person name="Tritt A."/>
            <person name="Adam C."/>
            <person name="Daum C."/>
            <person name="Floudas D."/>
            <person name="Sun H."/>
            <person name="Yadav J.S."/>
            <person name="Pangilinan J."/>
            <person name="Larsson K.H."/>
            <person name="Matsuura K."/>
            <person name="Barry K."/>
            <person name="Labutti K."/>
            <person name="Kuo R."/>
            <person name="Ohm R.A."/>
            <person name="Bhattacharya S.S."/>
            <person name="Shirouzu T."/>
            <person name="Yoshinaga Y."/>
            <person name="Martin F.M."/>
            <person name="Grigoriev I.V."/>
            <person name="Hibbett D.S."/>
        </authorList>
    </citation>
    <scope>NUCLEOTIDE SEQUENCE [LARGE SCALE GENOMIC DNA]</scope>
    <source>
        <strain evidence="4 5">HHB10207 ss-3</strain>
    </source>
</reference>
<dbReference type="OrthoDB" id="10264728at2759"/>
<dbReference type="PROSITE" id="PS51186">
    <property type="entry name" value="GNAT"/>
    <property type="match status" value="1"/>
</dbReference>
<dbReference type="InterPro" id="IPR016181">
    <property type="entry name" value="Acyl_CoA_acyltransferase"/>
</dbReference>
<dbReference type="AlphaFoldDB" id="A0A165ZWZ0"/>
<dbReference type="EMBL" id="KV428168">
    <property type="protein sequence ID" value="KZT34722.1"/>
    <property type="molecule type" value="Genomic_DNA"/>
</dbReference>
<dbReference type="SUPFAM" id="SSF55729">
    <property type="entry name" value="Acyl-CoA N-acyltransferases (Nat)"/>
    <property type="match status" value="1"/>
</dbReference>
<evidence type="ECO:0000313" key="4">
    <source>
        <dbReference type="EMBL" id="KZT34722.1"/>
    </source>
</evidence>
<dbReference type="Proteomes" id="UP000076798">
    <property type="component" value="Unassembled WGS sequence"/>
</dbReference>
<protein>
    <submittedName>
        <fullName evidence="4">Acyl-CoA N-acyltransferase</fullName>
    </submittedName>
</protein>
<evidence type="ECO:0000313" key="5">
    <source>
        <dbReference type="Proteomes" id="UP000076798"/>
    </source>
</evidence>
<dbReference type="PANTHER" id="PTHR45910">
    <property type="entry name" value="N-ALPHA-ACETYLTRANSFERASE 20"/>
    <property type="match status" value="1"/>
</dbReference>
<dbReference type="Pfam" id="PF00583">
    <property type="entry name" value="Acetyltransf_1"/>
    <property type="match status" value="1"/>
</dbReference>
<accession>A0A165ZWZ0</accession>
<dbReference type="STRING" id="1314776.A0A165ZWZ0"/>
<evidence type="ECO:0000256" key="1">
    <source>
        <dbReference type="ARBA" id="ARBA00022679"/>
    </source>
</evidence>
<dbReference type="PANTHER" id="PTHR45910:SF1">
    <property type="entry name" value="N-ALPHA-ACETYLTRANSFERASE 20"/>
    <property type="match status" value="1"/>
</dbReference>
<dbReference type="Gene3D" id="3.40.630.30">
    <property type="match status" value="1"/>
</dbReference>
<feature type="domain" description="N-acetyltransferase" evidence="3">
    <location>
        <begin position="2"/>
        <end position="161"/>
    </location>
</feature>
<dbReference type="CDD" id="cd04301">
    <property type="entry name" value="NAT_SF"/>
    <property type="match status" value="1"/>
</dbReference>
<sequence length="184" mass="21134">MSILRSFRATDLLKFNNINLDIWTETYSISFYLNYLARWPDLCSVQQAPNGRLMGYVFGKAEGHNEEWHGHVTALTVAPEFRRMGLGPKMMNLLEYVSDEAYQGFFVDLYVRCNNHVAIKMYEGLGYSVYRRVREYYGSLGSGSKDEEDAFDVIDMRKPLSRDPMRRSIRANGRSVIVSASSVS</sequence>
<keyword evidence="5" id="KW-1185">Reference proteome</keyword>
<keyword evidence="1 4" id="KW-0808">Transferase</keyword>
<gene>
    <name evidence="4" type="ORF">SISSUDRAFT_1115064</name>
</gene>
<dbReference type="GO" id="GO:0004596">
    <property type="term" value="F:protein-N-terminal amino-acid acetyltransferase activity"/>
    <property type="evidence" value="ECO:0007669"/>
    <property type="project" value="TreeGrafter"/>
</dbReference>
<proteinExistence type="predicted"/>
<dbReference type="InterPro" id="IPR051646">
    <property type="entry name" value="NatB_acetyltransferase_subunit"/>
</dbReference>
<keyword evidence="2 4" id="KW-0012">Acyltransferase</keyword>
<dbReference type="FunFam" id="3.40.630.30:FF:000065">
    <property type="entry name" value="N-terminal acetyltransferase complex ARD1 subunit homolog"/>
    <property type="match status" value="1"/>
</dbReference>
<dbReference type="GO" id="GO:0031416">
    <property type="term" value="C:NatB complex"/>
    <property type="evidence" value="ECO:0007669"/>
    <property type="project" value="TreeGrafter"/>
</dbReference>
<evidence type="ECO:0000256" key="2">
    <source>
        <dbReference type="ARBA" id="ARBA00023315"/>
    </source>
</evidence>
<organism evidence="4 5">
    <name type="scientific">Sistotremastrum suecicum HHB10207 ss-3</name>
    <dbReference type="NCBI Taxonomy" id="1314776"/>
    <lineage>
        <taxon>Eukaryota</taxon>
        <taxon>Fungi</taxon>
        <taxon>Dikarya</taxon>
        <taxon>Basidiomycota</taxon>
        <taxon>Agaricomycotina</taxon>
        <taxon>Agaricomycetes</taxon>
        <taxon>Sistotremastrales</taxon>
        <taxon>Sistotremastraceae</taxon>
        <taxon>Sistotremastrum</taxon>
    </lineage>
</organism>